<keyword evidence="3" id="KW-0865">Zymogen</keyword>
<dbReference type="OrthoDB" id="9760084at2"/>
<evidence type="ECO:0000256" key="5">
    <source>
        <dbReference type="PIRSR" id="PIRSR001227-2"/>
    </source>
</evidence>
<dbReference type="SUPFAM" id="SSF56235">
    <property type="entry name" value="N-terminal nucleophile aminohydrolases (Ntn hydrolases)"/>
    <property type="match status" value="1"/>
</dbReference>
<reference evidence="6 7" key="1">
    <citation type="submission" date="2017-11" db="EMBL/GenBank/DDBJ databases">
        <title>Draft genome sequence of magnetotactic bacterium Magnetospirillum kuznetsovii LBB-42.</title>
        <authorList>
            <person name="Grouzdev D.S."/>
            <person name="Rysina M.S."/>
            <person name="Baslerov R.V."/>
            <person name="Koziaeva V."/>
        </authorList>
    </citation>
    <scope>NUCLEOTIDE SEQUENCE [LARGE SCALE GENOMIC DNA]</scope>
    <source>
        <strain evidence="6 7">LBB-42</strain>
    </source>
</reference>
<accession>A0A364P043</accession>
<gene>
    <name evidence="6" type="ORF">CU669_07285</name>
</gene>
<evidence type="ECO:0000313" key="6">
    <source>
        <dbReference type="EMBL" id="RAU22712.1"/>
    </source>
</evidence>
<evidence type="ECO:0000256" key="1">
    <source>
        <dbReference type="ARBA" id="ARBA00006586"/>
    </source>
</evidence>
<keyword evidence="5" id="KW-0479">Metal-binding</keyword>
<evidence type="ECO:0000256" key="2">
    <source>
        <dbReference type="ARBA" id="ARBA00022801"/>
    </source>
</evidence>
<dbReference type="GO" id="GO:0016811">
    <property type="term" value="F:hydrolase activity, acting on carbon-nitrogen (but not peptide) bonds, in linear amides"/>
    <property type="evidence" value="ECO:0007669"/>
    <property type="project" value="InterPro"/>
</dbReference>
<dbReference type="Gene3D" id="2.30.120.10">
    <property type="match status" value="1"/>
</dbReference>
<comment type="caution">
    <text evidence="6">The sequence shown here is derived from an EMBL/GenBank/DDBJ whole genome shotgun (WGS) entry which is preliminary data.</text>
</comment>
<dbReference type="PANTHER" id="PTHR34218:SF4">
    <property type="entry name" value="ACYL-HOMOSERINE LACTONE ACYLASE QUIP"/>
    <property type="match status" value="1"/>
</dbReference>
<dbReference type="GO" id="GO:0017000">
    <property type="term" value="P:antibiotic biosynthetic process"/>
    <property type="evidence" value="ECO:0007669"/>
    <property type="project" value="InterPro"/>
</dbReference>
<evidence type="ECO:0000256" key="4">
    <source>
        <dbReference type="PIRSR" id="PIRSR001227-1"/>
    </source>
</evidence>
<protein>
    <submittedName>
        <fullName evidence="6">Penicillin acylase family protein</fullName>
    </submittedName>
</protein>
<evidence type="ECO:0000313" key="7">
    <source>
        <dbReference type="Proteomes" id="UP000251075"/>
    </source>
</evidence>
<keyword evidence="2" id="KW-0378">Hydrolase</keyword>
<dbReference type="AlphaFoldDB" id="A0A364P043"/>
<dbReference type="PANTHER" id="PTHR34218">
    <property type="entry name" value="PEPTIDASE S45 PENICILLIN AMIDASE"/>
    <property type="match status" value="1"/>
</dbReference>
<evidence type="ECO:0000256" key="3">
    <source>
        <dbReference type="ARBA" id="ARBA00023145"/>
    </source>
</evidence>
<feature type="active site" description="Nucleophile" evidence="4">
    <location>
        <position position="234"/>
    </location>
</feature>
<dbReference type="Pfam" id="PF01804">
    <property type="entry name" value="Penicil_amidase"/>
    <property type="match status" value="1"/>
</dbReference>
<dbReference type="GO" id="GO:0046872">
    <property type="term" value="F:metal ion binding"/>
    <property type="evidence" value="ECO:0007669"/>
    <property type="project" value="UniProtKB-KW"/>
</dbReference>
<feature type="binding site" evidence="5">
    <location>
        <position position="309"/>
    </location>
    <ligand>
        <name>Ca(2+)</name>
        <dbReference type="ChEBI" id="CHEBI:29108"/>
    </ligand>
</feature>
<dbReference type="InterPro" id="IPR043147">
    <property type="entry name" value="Penicillin_amidase_A-knob"/>
</dbReference>
<comment type="cofactor">
    <cofactor evidence="5">
        <name>Ca(2+)</name>
        <dbReference type="ChEBI" id="CHEBI:29108"/>
    </cofactor>
    <text evidence="5">Binds 1 Ca(2+) ion per dimer.</text>
</comment>
<sequence>MLGQSVALVVLLALSVLWVVVMSSLPRIEGTMPLPGIHTSAAIARDSLGVPRITAKSLPDAYFALGWVHAQDRMWQMEMQRRVGAGRLAEVVGEAGLSNDRFTRSLGLYRLAERAFPQLDEPTRAALVSYAAGVNAWMKENRLRLPPEYTLLGFRPEPWTPADSMVWQKLMALQLAGNWHDDILRAQLNRSLDPKRVQELFPATPADAPVTLSSEGGKALLDGLPEAARTMPASNIWVVGGNRTESGKPLLANDPHLGFRAPILWYLAALDAPDLSLSGATVPGVPFHVIAHNTRIAWGFTATQADTVDLFVEKLAGESAYKTPEGSRPFVVRDEVIRVKGAADVALTVRETRHGPVISDLVAKDVAGPGEVVALSATLLGEQDFSIQALRKLNQAKDWAGFTNAVKDLQAPVLNIGYADTAGNIGFYTAGRVPIRKSGNGMVPARGWTNEGDWTGWVPFAKLPQSYNPKSALLINANNKVVGDKYPYLITATWDDGYRASRIRDLLEPRRKLTPADMSETQGDIVSLQALELKDLLSGHEFKGKTARDAAQKLADWDGRMARDRAEPLIYASWLGHLNRAVFADELKERFEAIAAPRAQMLLEALTRRRHWCDDVSTPEPESCEDMIERALEQALADLAGRWGNDMAKWSWGATHRATFDNAVLGKVPLVANLANLAIATDGDNYTVSRGSYVADAKATEFPQNHGAGLRAVFDLGNLANSRFVIATGQSGLPLSRHYADMMKDWQANRLPWPTQDKTFAVFKLERGR</sequence>
<dbReference type="Proteomes" id="UP000251075">
    <property type="component" value="Unassembled WGS sequence"/>
</dbReference>
<dbReference type="InterPro" id="IPR029055">
    <property type="entry name" value="Ntn_hydrolases_N"/>
</dbReference>
<name>A0A364P043_9PROT</name>
<dbReference type="InterPro" id="IPR023343">
    <property type="entry name" value="Penicillin_amidase_dom1"/>
</dbReference>
<dbReference type="Gene3D" id="3.60.20.10">
    <property type="entry name" value="Glutamine Phosphoribosylpyrophosphate, subunit 1, domain 1"/>
    <property type="match status" value="1"/>
</dbReference>
<feature type="binding site" evidence="5">
    <location>
        <position position="308"/>
    </location>
    <ligand>
        <name>Ca(2+)</name>
        <dbReference type="ChEBI" id="CHEBI:29108"/>
    </ligand>
</feature>
<dbReference type="EMBL" id="PGTO01000004">
    <property type="protein sequence ID" value="RAU22712.1"/>
    <property type="molecule type" value="Genomic_DNA"/>
</dbReference>
<organism evidence="6 7">
    <name type="scientific">Paramagnetospirillum kuznetsovii</name>
    <dbReference type="NCBI Taxonomy" id="2053833"/>
    <lineage>
        <taxon>Bacteria</taxon>
        <taxon>Pseudomonadati</taxon>
        <taxon>Pseudomonadota</taxon>
        <taxon>Alphaproteobacteria</taxon>
        <taxon>Rhodospirillales</taxon>
        <taxon>Magnetospirillaceae</taxon>
        <taxon>Paramagnetospirillum</taxon>
    </lineage>
</organism>
<dbReference type="CDD" id="cd03747">
    <property type="entry name" value="Ntn_PGA_like"/>
    <property type="match status" value="1"/>
</dbReference>
<dbReference type="InterPro" id="IPR014395">
    <property type="entry name" value="Pen/GL7ACA/AHL_acylase"/>
</dbReference>
<feature type="binding site" evidence="5">
    <location>
        <position position="306"/>
    </location>
    <ligand>
        <name>Ca(2+)</name>
        <dbReference type="ChEBI" id="CHEBI:29108"/>
    </ligand>
</feature>
<comment type="similarity">
    <text evidence="1">Belongs to the peptidase S45 family.</text>
</comment>
<keyword evidence="7" id="KW-1185">Reference proteome</keyword>
<dbReference type="PIRSF" id="PIRSF001227">
    <property type="entry name" value="Pen_acylase"/>
    <property type="match status" value="1"/>
</dbReference>
<dbReference type="Gene3D" id="1.10.439.10">
    <property type="entry name" value="Penicillin Amidohydrolase, domain 1"/>
    <property type="match status" value="1"/>
</dbReference>
<dbReference type="InterPro" id="IPR043146">
    <property type="entry name" value="Penicillin_amidase_N_B-knob"/>
</dbReference>
<keyword evidence="5" id="KW-0106">Calcium</keyword>
<dbReference type="Gene3D" id="1.10.1400.10">
    <property type="match status" value="1"/>
</dbReference>
<proteinExistence type="inferred from homology"/>
<dbReference type="InterPro" id="IPR002692">
    <property type="entry name" value="S45"/>
</dbReference>